<organism evidence="2 3">
    <name type="scientific">Luteolibacter arcticus</name>
    <dbReference type="NCBI Taxonomy" id="1581411"/>
    <lineage>
        <taxon>Bacteria</taxon>
        <taxon>Pseudomonadati</taxon>
        <taxon>Verrucomicrobiota</taxon>
        <taxon>Verrucomicrobiia</taxon>
        <taxon>Verrucomicrobiales</taxon>
        <taxon>Verrucomicrobiaceae</taxon>
        <taxon>Luteolibacter</taxon>
    </lineage>
</organism>
<dbReference type="Pfam" id="PF00754">
    <property type="entry name" value="F5_F8_type_C"/>
    <property type="match status" value="1"/>
</dbReference>
<protein>
    <submittedName>
        <fullName evidence="2">Discoidin domain-containing protein</fullName>
    </submittedName>
</protein>
<name>A0ABT3GQC9_9BACT</name>
<sequence>MGDTAQAARYTVDKLRHPGERFPAFYHVHYGDGREGFCQAPDADHGGVAMTALQEMIMQVDGRRILLGGAWPADWTGNFKLHAPYQTVVEGHVADGKVVVDKVTPETRRKDIEIFPLKTLPLPAPPPLSAGKAATASSVYRAGHEADKAFDGNPQTRWAARETKAAWIAVDLGRPMEVSRVVIQETSYPRVSRFAFEAQEADSSWKALATGTTLGADMELSFAPVTAQVFRLNVLDASDSPTVEEVLLYPR</sequence>
<feature type="domain" description="F5/8 type C" evidence="1">
    <location>
        <begin position="115"/>
        <end position="251"/>
    </location>
</feature>
<dbReference type="InterPro" id="IPR008979">
    <property type="entry name" value="Galactose-bd-like_sf"/>
</dbReference>
<dbReference type="Gene3D" id="2.60.120.260">
    <property type="entry name" value="Galactose-binding domain-like"/>
    <property type="match status" value="1"/>
</dbReference>
<dbReference type="RefSeq" id="WP_264489796.1">
    <property type="nucleotide sequence ID" value="NZ_JAPDDT010000016.1"/>
</dbReference>
<accession>A0ABT3GQC9</accession>
<evidence type="ECO:0000259" key="1">
    <source>
        <dbReference type="PROSITE" id="PS50022"/>
    </source>
</evidence>
<dbReference type="InterPro" id="IPR000421">
    <property type="entry name" value="FA58C"/>
</dbReference>
<proteinExistence type="predicted"/>
<dbReference type="PROSITE" id="PS50022">
    <property type="entry name" value="FA58C_3"/>
    <property type="match status" value="1"/>
</dbReference>
<gene>
    <name evidence="2" type="ORF">OKA05_24235</name>
</gene>
<dbReference type="SUPFAM" id="SSF49785">
    <property type="entry name" value="Galactose-binding domain-like"/>
    <property type="match status" value="1"/>
</dbReference>
<evidence type="ECO:0000313" key="3">
    <source>
        <dbReference type="Proteomes" id="UP001320876"/>
    </source>
</evidence>
<dbReference type="Proteomes" id="UP001320876">
    <property type="component" value="Unassembled WGS sequence"/>
</dbReference>
<keyword evidence="3" id="KW-1185">Reference proteome</keyword>
<reference evidence="2 3" key="1">
    <citation type="submission" date="2022-10" db="EMBL/GenBank/DDBJ databases">
        <title>Luteolibacter arcticus strain CCTCC AB 2014275, whole genome shotgun sequencing project.</title>
        <authorList>
            <person name="Zhao G."/>
            <person name="Shen L."/>
        </authorList>
    </citation>
    <scope>NUCLEOTIDE SEQUENCE [LARGE SCALE GENOMIC DNA]</scope>
    <source>
        <strain evidence="2 3">CCTCC AB 2014275</strain>
    </source>
</reference>
<evidence type="ECO:0000313" key="2">
    <source>
        <dbReference type="EMBL" id="MCW1925689.1"/>
    </source>
</evidence>
<dbReference type="EMBL" id="JAPDDT010000016">
    <property type="protein sequence ID" value="MCW1925689.1"/>
    <property type="molecule type" value="Genomic_DNA"/>
</dbReference>
<comment type="caution">
    <text evidence="2">The sequence shown here is derived from an EMBL/GenBank/DDBJ whole genome shotgun (WGS) entry which is preliminary data.</text>
</comment>